<keyword evidence="2" id="KW-1185">Reference proteome</keyword>
<name>A0ABQ2AYX7_9MICC</name>
<evidence type="ECO:0000313" key="1">
    <source>
        <dbReference type="EMBL" id="GGI02323.1"/>
    </source>
</evidence>
<dbReference type="EMBL" id="BMFW01000044">
    <property type="protein sequence ID" value="GGI02323.1"/>
    <property type="molecule type" value="Genomic_DNA"/>
</dbReference>
<sequence length="142" mass="15981">MNAVIRKTVTLADTGETIEDMTVLGDYHMNGGYDWMDLIEQHGWTVLSCWGSEGWDLGQWPYVMVAATRTADRIGNLFGVATYCEGDVTCTYYRTKARQWDAITEQAFFHWKNGQADGPDDLPEAAAELPSRYRMPCTVNVA</sequence>
<proteinExistence type="predicted"/>
<gene>
    <name evidence="1" type="ORF">GCM10007170_43790</name>
</gene>
<organism evidence="1 2">
    <name type="scientific">Arthrobacter liuii</name>
    <dbReference type="NCBI Taxonomy" id="1476996"/>
    <lineage>
        <taxon>Bacteria</taxon>
        <taxon>Bacillati</taxon>
        <taxon>Actinomycetota</taxon>
        <taxon>Actinomycetes</taxon>
        <taxon>Micrococcales</taxon>
        <taxon>Micrococcaceae</taxon>
        <taxon>Arthrobacter</taxon>
    </lineage>
</organism>
<reference evidence="2" key="1">
    <citation type="journal article" date="2019" name="Int. J. Syst. Evol. Microbiol.">
        <title>The Global Catalogue of Microorganisms (GCM) 10K type strain sequencing project: providing services to taxonomists for standard genome sequencing and annotation.</title>
        <authorList>
            <consortium name="The Broad Institute Genomics Platform"/>
            <consortium name="The Broad Institute Genome Sequencing Center for Infectious Disease"/>
            <person name="Wu L."/>
            <person name="Ma J."/>
        </authorList>
    </citation>
    <scope>NUCLEOTIDE SEQUENCE [LARGE SCALE GENOMIC DNA]</scope>
    <source>
        <strain evidence="2">CGMCC 1.12778</strain>
    </source>
</reference>
<dbReference type="RefSeq" id="WP_188573623.1">
    <property type="nucleotide sequence ID" value="NZ_BMFW01000044.1"/>
</dbReference>
<dbReference type="Proteomes" id="UP000643279">
    <property type="component" value="Unassembled WGS sequence"/>
</dbReference>
<protein>
    <submittedName>
        <fullName evidence="1">Uncharacterized protein</fullName>
    </submittedName>
</protein>
<evidence type="ECO:0000313" key="2">
    <source>
        <dbReference type="Proteomes" id="UP000643279"/>
    </source>
</evidence>
<comment type="caution">
    <text evidence="1">The sequence shown here is derived from an EMBL/GenBank/DDBJ whole genome shotgun (WGS) entry which is preliminary data.</text>
</comment>
<accession>A0ABQ2AYX7</accession>